<gene>
    <name evidence="2" type="ORF">C7959_10855</name>
</gene>
<comment type="caution">
    <text evidence="2">The sequence shown here is derived from an EMBL/GenBank/DDBJ whole genome shotgun (WGS) entry which is preliminary data.</text>
</comment>
<dbReference type="STRING" id="926561.GCA_000379025_02558"/>
<evidence type="ECO:0000313" key="2">
    <source>
        <dbReference type="EMBL" id="TDX52133.1"/>
    </source>
</evidence>
<sequence>MQQLRLLDKDRNLLAIFDRHAGWKFESKINEASSMQINIPKNDTKLESVKLAELIRIIKGARVITGKITKKEQGDKIVTLKAMTEEILLESNICPAQYGLVYQNIDLADFARDIIKGWETLRVKYQSEWQNAIEMNQVDLNTMPDKVVLEKNENGQYYSSGYIILRFDSADIDNFSEWDRVRWVSDNSDPVSSTIQYRTGNDISAMSGWSDEVTGALTDQLGVALSGITDRYVDVKINLYTDDTTSADNQGQPQGVTPIAFALELIARTTAEVQEGIIPISTGKKVKNISADNSNALELLVPACNQAGWEFEVVDGKLNLAENLGEDRTNDFVLRNGTNINVESLGEDDSKLCNILHAYGAGEGINRPYLKRKDYTSIGRYGPYSKTVEFDAADKSDLEQKAQNYIDNHKTPISEFKVQAIFAKGKEPYFRIGDTVKVVDPETRIVTTARIMQEKRVYNDKGIEIELHLNNPRKSLYDALVGDEEKSDSDELELTVPQGLRVLPAQPGLLIYVNPYTNSKATGVEIHIGTSSNFEASSKTLIRKGQGTQWHLQQLTTGTRYYIKARSYDVDKNYSDFTEEVSAIAGFIEKQQLNPSLSQDIDYAKSEADVVQANKDAWNLARDEVFPEGIENTSSITENEEEISNMLLTLNSDNDDPAQFSSIKQTAESILNIVSVLESDPEDANQYSAIKQMLNQIQLRVVKDELISQINLSPESVKIQGNRIVITGDTVVEDGALSTEKLIVGQQIPMRKPNSAQLFHFDRSFLSTDGVQAQFSDSSYQLIEGKFGKALDLQTSSMTAPLGFTGDYTIVFYFWDGSDWVYVAKRSDGRVFSWKYIEIWSVWGIPAYQQEILDAEIDVGWINIDANGNLQISAGYKIDELMVVPELVDESSIEGWYRSDAPFVDSEAVVSGGGFKGDETGITFYNQQGRESWKADVSGELRDRSGYPVIDVNGVNGKTINQGAYSTTEMASSGGIKQIQLGQVVVPAGRLLILRVDNIDSISNKEKSTSKSISSFQFGIDIFGYFSDNQNNYGAILTEGVYNNVVANINGTTKTQLNYTDGSGISVTNAVSVFYEIVEIKDI</sequence>
<dbReference type="AlphaFoldDB" id="A0A4R8GZN8"/>
<dbReference type="Proteomes" id="UP000295832">
    <property type="component" value="Unassembled WGS sequence"/>
</dbReference>
<dbReference type="Pfam" id="PF06605">
    <property type="entry name" value="Prophage_tail"/>
    <property type="match status" value="1"/>
</dbReference>
<feature type="domain" description="Tail spike" evidence="1">
    <location>
        <begin position="287"/>
        <end position="479"/>
    </location>
</feature>
<evidence type="ECO:0000259" key="1">
    <source>
        <dbReference type="Pfam" id="PF06605"/>
    </source>
</evidence>
<name>A0A4R8GZN8_9FIRM</name>
<keyword evidence="3" id="KW-1185">Reference proteome</keyword>
<evidence type="ECO:0000313" key="3">
    <source>
        <dbReference type="Proteomes" id="UP000295832"/>
    </source>
</evidence>
<dbReference type="InterPro" id="IPR010572">
    <property type="entry name" value="Tail_dom"/>
</dbReference>
<dbReference type="EMBL" id="SOEG01000008">
    <property type="protein sequence ID" value="TDX52133.1"/>
    <property type="molecule type" value="Genomic_DNA"/>
</dbReference>
<proteinExistence type="predicted"/>
<accession>A0A4R8GZN8</accession>
<dbReference type="RefSeq" id="WP_243832466.1">
    <property type="nucleotide sequence ID" value="NZ_SOEG01000008.1"/>
</dbReference>
<protein>
    <recommendedName>
        <fullName evidence="1">Tail spike domain-containing protein</fullName>
    </recommendedName>
</protein>
<reference evidence="2 3" key="1">
    <citation type="submission" date="2019-03" db="EMBL/GenBank/DDBJ databases">
        <title>Subsurface microbial communities from deep shales in Ohio and West Virginia, USA.</title>
        <authorList>
            <person name="Wrighton K."/>
        </authorList>
    </citation>
    <scope>NUCLEOTIDE SEQUENCE [LARGE SCALE GENOMIC DNA]</scope>
    <source>
        <strain evidence="2 3">MSL 6dP</strain>
    </source>
</reference>
<organism evidence="2 3">
    <name type="scientific">Orenia marismortui</name>
    <dbReference type="NCBI Taxonomy" id="46469"/>
    <lineage>
        <taxon>Bacteria</taxon>
        <taxon>Bacillati</taxon>
        <taxon>Bacillota</taxon>
        <taxon>Clostridia</taxon>
        <taxon>Halanaerobiales</taxon>
        <taxon>Halobacteroidaceae</taxon>
        <taxon>Orenia</taxon>
    </lineage>
</organism>